<dbReference type="EMBL" id="GBRH01270573">
    <property type="protein sequence ID" value="JAD27322.1"/>
    <property type="molecule type" value="Transcribed_RNA"/>
</dbReference>
<sequence>MNAETGRVIGDKVGKAIEVEIDEDSLAVGSYLRVKMLMDVRKPLFQGVTMEVGEEGNGVWCDVILDMNFYQIFAMRVACLGMWRRSVMINCGRMMSSSLGIGLG</sequence>
<proteinExistence type="predicted"/>
<dbReference type="AlphaFoldDB" id="A0A0A8YXH1"/>
<reference evidence="1" key="1">
    <citation type="submission" date="2014-09" db="EMBL/GenBank/DDBJ databases">
        <authorList>
            <person name="Magalhaes I.L.F."/>
            <person name="Oliveira U."/>
            <person name="Santos F.R."/>
            <person name="Vidigal T.H.D.A."/>
            <person name="Brescovit A.D."/>
            <person name="Santos A.J."/>
        </authorList>
    </citation>
    <scope>NUCLEOTIDE SEQUENCE</scope>
    <source>
        <tissue evidence="1">Shoot tissue taken approximately 20 cm above the soil surface</tissue>
    </source>
</reference>
<organism evidence="1">
    <name type="scientific">Arundo donax</name>
    <name type="common">Giant reed</name>
    <name type="synonym">Donax arundinaceus</name>
    <dbReference type="NCBI Taxonomy" id="35708"/>
    <lineage>
        <taxon>Eukaryota</taxon>
        <taxon>Viridiplantae</taxon>
        <taxon>Streptophyta</taxon>
        <taxon>Embryophyta</taxon>
        <taxon>Tracheophyta</taxon>
        <taxon>Spermatophyta</taxon>
        <taxon>Magnoliopsida</taxon>
        <taxon>Liliopsida</taxon>
        <taxon>Poales</taxon>
        <taxon>Poaceae</taxon>
        <taxon>PACMAD clade</taxon>
        <taxon>Arundinoideae</taxon>
        <taxon>Arundineae</taxon>
        <taxon>Arundo</taxon>
    </lineage>
</organism>
<evidence type="ECO:0000313" key="1">
    <source>
        <dbReference type="EMBL" id="JAD27322.1"/>
    </source>
</evidence>
<accession>A0A0A8YXH1</accession>
<protein>
    <submittedName>
        <fullName evidence="1">Uncharacterized protein</fullName>
    </submittedName>
</protein>
<reference evidence="1" key="2">
    <citation type="journal article" date="2015" name="Data Brief">
        <title>Shoot transcriptome of the giant reed, Arundo donax.</title>
        <authorList>
            <person name="Barrero R.A."/>
            <person name="Guerrero F.D."/>
            <person name="Moolhuijzen P."/>
            <person name="Goolsby J.A."/>
            <person name="Tidwell J."/>
            <person name="Bellgard S.E."/>
            <person name="Bellgard M.I."/>
        </authorList>
    </citation>
    <scope>NUCLEOTIDE SEQUENCE</scope>
    <source>
        <tissue evidence="1">Shoot tissue taken approximately 20 cm above the soil surface</tissue>
    </source>
</reference>
<name>A0A0A8YXH1_ARUDO</name>